<proteinExistence type="predicted"/>
<dbReference type="Proteomes" id="UP000016567">
    <property type="component" value="Unassembled WGS sequence"/>
</dbReference>
<dbReference type="STRING" id="1219077.VAZ01S_085_00190"/>
<dbReference type="OrthoDB" id="7066766at2"/>
<accession>U3CHE4</accession>
<keyword evidence="2" id="KW-1185">Reference proteome</keyword>
<evidence type="ECO:0000313" key="2">
    <source>
        <dbReference type="Proteomes" id="UP000016567"/>
    </source>
</evidence>
<gene>
    <name evidence="1" type="ORF">VAZ01S_085_00190</name>
</gene>
<reference evidence="1 2" key="1">
    <citation type="submission" date="2013-09" db="EMBL/GenBank/DDBJ databases">
        <title>Whole genome shotgun sequence of Vibrio azureus NBRC 104587.</title>
        <authorList>
            <person name="Isaki S."/>
            <person name="Hosoyama A."/>
            <person name="Numata M."/>
            <person name="Hashimoto M."/>
            <person name="Hosoyama Y."/>
            <person name="Tsuchikane K."/>
            <person name="Noguchi M."/>
            <person name="Hirakata S."/>
            <person name="Ichikawa N."/>
            <person name="Ohji S."/>
            <person name="Yamazoe A."/>
            <person name="Fujita N."/>
        </authorList>
    </citation>
    <scope>NUCLEOTIDE SEQUENCE [LARGE SCALE GENOMIC DNA]</scope>
    <source>
        <strain evidence="1 2">NBRC 104587</strain>
    </source>
</reference>
<organism evidence="1 2">
    <name type="scientific">Vibrio azureus NBRC 104587</name>
    <dbReference type="NCBI Taxonomy" id="1219077"/>
    <lineage>
        <taxon>Bacteria</taxon>
        <taxon>Pseudomonadati</taxon>
        <taxon>Pseudomonadota</taxon>
        <taxon>Gammaproteobacteria</taxon>
        <taxon>Vibrionales</taxon>
        <taxon>Vibrionaceae</taxon>
        <taxon>Vibrio</taxon>
    </lineage>
</organism>
<protein>
    <submittedName>
        <fullName evidence="1">Uncharacterized protein</fullName>
    </submittedName>
</protein>
<sequence>MANARTRLEYGDDCSEIADDLHRAAGGEGQVIVFRSNDAPWPAPTVENVKPRFNPPFRDSTTFNYPQNLDGSIRSLDEAYHAVYSDGRYVYDGALHNDGIPIGDDTKLVDSMNPNGVGYRLYNPDAGELLKGPINGK</sequence>
<dbReference type="AlphaFoldDB" id="U3CHE4"/>
<dbReference type="EMBL" id="BATL01000085">
    <property type="protein sequence ID" value="GAD77673.1"/>
    <property type="molecule type" value="Genomic_DNA"/>
</dbReference>
<comment type="caution">
    <text evidence="1">The sequence shown here is derived from an EMBL/GenBank/DDBJ whole genome shotgun (WGS) entry which is preliminary data.</text>
</comment>
<evidence type="ECO:0000313" key="1">
    <source>
        <dbReference type="EMBL" id="GAD77673.1"/>
    </source>
</evidence>
<dbReference type="RefSeq" id="WP_021711410.1">
    <property type="nucleotide sequence ID" value="NZ_BAOB01000585.1"/>
</dbReference>
<name>U3CHE4_9VIBR</name>